<dbReference type="NCBIfam" id="TIGR03182">
    <property type="entry name" value="PDH_E1_alph_y"/>
    <property type="match status" value="1"/>
</dbReference>
<name>A0AAF0ZCF1_9MICO</name>
<comment type="catalytic activity">
    <reaction evidence="7">
        <text>N(6)-[(R)-lipoyl]-L-lysyl-[protein] + pyruvate + H(+) = N(6)-[(R)-S(8)-acetyldihydrolipoyl]-L-lysyl-[protein] + CO2</text>
        <dbReference type="Rhea" id="RHEA:19189"/>
        <dbReference type="Rhea" id="RHEA-COMP:10474"/>
        <dbReference type="Rhea" id="RHEA-COMP:10478"/>
        <dbReference type="ChEBI" id="CHEBI:15361"/>
        <dbReference type="ChEBI" id="CHEBI:15378"/>
        <dbReference type="ChEBI" id="CHEBI:16526"/>
        <dbReference type="ChEBI" id="CHEBI:83099"/>
        <dbReference type="ChEBI" id="CHEBI:83111"/>
        <dbReference type="EC" id="1.2.4.1"/>
    </reaction>
</comment>
<dbReference type="InterPro" id="IPR050642">
    <property type="entry name" value="PDH_E1_Alpha_Subunit"/>
</dbReference>
<keyword evidence="11" id="KW-1185">Reference proteome</keyword>
<dbReference type="GO" id="GO:0004739">
    <property type="term" value="F:pyruvate dehydrogenase (acetyl-transferring) activity"/>
    <property type="evidence" value="ECO:0007669"/>
    <property type="project" value="UniProtKB-UniRule"/>
</dbReference>
<dbReference type="Pfam" id="PF00676">
    <property type="entry name" value="E1_dh"/>
    <property type="match status" value="1"/>
</dbReference>
<evidence type="ECO:0000256" key="2">
    <source>
        <dbReference type="ARBA" id="ARBA00012281"/>
    </source>
</evidence>
<feature type="compositionally biased region" description="Basic and acidic residues" evidence="8">
    <location>
        <begin position="88"/>
        <end position="102"/>
    </location>
</feature>
<feature type="region of interest" description="Disordered" evidence="8">
    <location>
        <begin position="400"/>
        <end position="469"/>
    </location>
</feature>
<evidence type="ECO:0000256" key="1">
    <source>
        <dbReference type="ARBA" id="ARBA00001964"/>
    </source>
</evidence>
<dbReference type="InterPro" id="IPR001017">
    <property type="entry name" value="DH_E1"/>
</dbReference>
<gene>
    <name evidence="7 10" type="primary">pdhA</name>
    <name evidence="10" type="ORF">SANBI_001843</name>
</gene>
<feature type="region of interest" description="Disordered" evidence="8">
    <location>
        <begin position="1"/>
        <end position="102"/>
    </location>
</feature>
<evidence type="ECO:0000256" key="7">
    <source>
        <dbReference type="RuleBase" id="RU361139"/>
    </source>
</evidence>
<feature type="compositionally biased region" description="Polar residues" evidence="8">
    <location>
        <begin position="457"/>
        <end position="469"/>
    </location>
</feature>
<evidence type="ECO:0000259" key="9">
    <source>
        <dbReference type="Pfam" id="PF00676"/>
    </source>
</evidence>
<feature type="compositionally biased region" description="Low complexity" evidence="8">
    <location>
        <begin position="429"/>
        <end position="440"/>
    </location>
</feature>
<dbReference type="KEGG" id="sbil:SANBI_001843"/>
<dbReference type="PANTHER" id="PTHR11516:SF60">
    <property type="entry name" value="PYRUVATE DEHYDROGENASE E1 COMPONENT SUBUNIT ALPHA"/>
    <property type="match status" value="1"/>
</dbReference>
<keyword evidence="5 7" id="KW-0786">Thiamine pyrophosphate</keyword>
<evidence type="ECO:0000256" key="6">
    <source>
        <dbReference type="ARBA" id="ARBA00023317"/>
    </source>
</evidence>
<dbReference type="InterPro" id="IPR029061">
    <property type="entry name" value="THDP-binding"/>
</dbReference>
<dbReference type="PANTHER" id="PTHR11516">
    <property type="entry name" value="PYRUVATE DEHYDROGENASE E1 COMPONENT, ALPHA SUBUNIT BACTERIAL AND ORGANELLAR"/>
    <property type="match status" value="1"/>
</dbReference>
<feature type="compositionally biased region" description="Polar residues" evidence="8">
    <location>
        <begin position="49"/>
        <end position="86"/>
    </location>
</feature>
<dbReference type="Gene3D" id="3.40.50.970">
    <property type="match status" value="1"/>
</dbReference>
<evidence type="ECO:0000256" key="5">
    <source>
        <dbReference type="ARBA" id="ARBA00023052"/>
    </source>
</evidence>
<comment type="cofactor">
    <cofactor evidence="1 7">
        <name>thiamine diphosphate</name>
        <dbReference type="ChEBI" id="CHEBI:58937"/>
    </cofactor>
</comment>
<keyword evidence="6 7" id="KW-0670">Pyruvate</keyword>
<dbReference type="GO" id="GO:0000287">
    <property type="term" value="F:magnesium ion binding"/>
    <property type="evidence" value="ECO:0007669"/>
    <property type="project" value="UniProtKB-ARBA"/>
</dbReference>
<evidence type="ECO:0000256" key="3">
    <source>
        <dbReference type="ARBA" id="ARBA00014159"/>
    </source>
</evidence>
<dbReference type="InterPro" id="IPR017597">
    <property type="entry name" value="Pyrv_DH_E1_asu_subgrp-y"/>
</dbReference>
<keyword evidence="4 7" id="KW-0560">Oxidoreductase</keyword>
<organism evidence="10 11">
    <name type="scientific">Sanguibacter biliveldensis</name>
    <dbReference type="NCBI Taxonomy" id="3030830"/>
    <lineage>
        <taxon>Bacteria</taxon>
        <taxon>Bacillati</taxon>
        <taxon>Actinomycetota</taxon>
        <taxon>Actinomycetes</taxon>
        <taxon>Micrococcales</taxon>
        <taxon>Sanguibacteraceae</taxon>
        <taxon>Sanguibacter</taxon>
    </lineage>
</organism>
<evidence type="ECO:0000313" key="11">
    <source>
        <dbReference type="Proteomes" id="UP001304340"/>
    </source>
</evidence>
<comment type="function">
    <text evidence="7">The pyruvate dehydrogenase complex catalyzes the overall conversion of pyruvate to acetyl-CoA and CO(2).</text>
</comment>
<feature type="compositionally biased region" description="Low complexity" evidence="8">
    <location>
        <begin position="12"/>
        <end position="21"/>
    </location>
</feature>
<accession>A0AAF0ZCF1</accession>
<sequence>MSRAAPLPSHDTTTTTSTTPPSREDPVGAGQPSRDDQVATKQPSRKDQAATTQPSREDQATTAQPSSKHQAATTQPSREDQATTAQPPRKDTTDTTPPSREDQLARYQQMLLIRRFEERAARAYTEAEVGGYCHLNLGEEATVVGLMAALEPTDYLFTNYREHGYALCRGISPGRIMAELYGRRDGVSGGWGGSMHLFDAQSRLLGGYGIVGGQLPLATGAALAVDYRSGSEVVMCLMGEGTTNIGAFHESLNIAALWGLPVVYVVINNGTGMGTTVEQSSAEPEIFRRAASYRMASARVDGTDPVAVERAAAEAVAVARSGRPYLLEATSERLRGHSVVDPAAYRSPETVAAVRAADPVALLAAALLADGVDEKTLAAIDTQVLADVAEAVAFAEASEHPDPSTLFDHTYATPVPNDSRRLPGDALYPAAPRPAGRAPGTTSSGQLARPAPPTGLGASTVTQHTGAHA</sequence>
<dbReference type="RefSeq" id="WP_319161048.1">
    <property type="nucleotide sequence ID" value="NZ_CP138359.1"/>
</dbReference>
<dbReference type="EMBL" id="CP138359">
    <property type="protein sequence ID" value="WPF84118.1"/>
    <property type="molecule type" value="Genomic_DNA"/>
</dbReference>
<reference evidence="11" key="1">
    <citation type="submission" date="2023-11" db="EMBL/GenBank/DDBJ databases">
        <authorList>
            <person name="Helweg L.P."/>
            <person name="Kiel A."/>
            <person name="Hitz F."/>
            <person name="Ruckert-Reed C."/>
            <person name="Busche T."/>
            <person name="Kaltschmidt B."/>
            <person name="Kaltschmidt C."/>
        </authorList>
    </citation>
    <scope>NUCLEOTIDE SEQUENCE [LARGE SCALE GENOMIC DNA]</scope>
    <source>
        <strain evidence="11">4.1</strain>
    </source>
</reference>
<protein>
    <recommendedName>
        <fullName evidence="3 7">Pyruvate dehydrogenase E1 component subunit alpha</fullName>
        <ecNumber evidence="2 7">1.2.4.1</ecNumber>
    </recommendedName>
</protein>
<dbReference type="AlphaFoldDB" id="A0AAF0ZCF1"/>
<dbReference type="GO" id="GO:0006086">
    <property type="term" value="P:pyruvate decarboxylation to acetyl-CoA"/>
    <property type="evidence" value="ECO:0007669"/>
    <property type="project" value="InterPro"/>
</dbReference>
<feature type="domain" description="Dehydrogenase E1 component" evidence="9">
    <location>
        <begin position="109"/>
        <end position="403"/>
    </location>
</feature>
<dbReference type="Proteomes" id="UP001304340">
    <property type="component" value="Chromosome"/>
</dbReference>
<evidence type="ECO:0000256" key="8">
    <source>
        <dbReference type="SAM" id="MobiDB-lite"/>
    </source>
</evidence>
<evidence type="ECO:0000313" key="10">
    <source>
        <dbReference type="EMBL" id="WPF84118.1"/>
    </source>
</evidence>
<dbReference type="CDD" id="cd02000">
    <property type="entry name" value="TPP_E1_PDC_ADC_BCADC"/>
    <property type="match status" value="1"/>
</dbReference>
<proteinExistence type="predicted"/>
<feature type="compositionally biased region" description="Basic and acidic residues" evidence="8">
    <location>
        <begin position="33"/>
        <end position="48"/>
    </location>
</feature>
<evidence type="ECO:0000256" key="4">
    <source>
        <dbReference type="ARBA" id="ARBA00023002"/>
    </source>
</evidence>
<comment type="subunit">
    <text evidence="7">Heterodimer of an alpha and a beta chain.</text>
</comment>
<dbReference type="SUPFAM" id="SSF52518">
    <property type="entry name" value="Thiamin diphosphate-binding fold (THDP-binding)"/>
    <property type="match status" value="1"/>
</dbReference>
<dbReference type="EC" id="1.2.4.1" evidence="2 7"/>